<dbReference type="Proteomes" id="UP000020529">
    <property type="component" value="Unassembled WGS sequence"/>
</dbReference>
<evidence type="ECO:0008006" key="3">
    <source>
        <dbReference type="Google" id="ProtNLM"/>
    </source>
</evidence>
<sequence length="545" mass="61859">MKLRTIVKIAVISSVVLLCTGFAMFSFFRLSAAEGRKDFNLYTLVPGSATVVLETDDLAGMIQGINELSCSKDRHFLYVSKLFSYLKLHLYTLLEDTPHGLSKQMNKVLLSFHEPDNDRNQVLYCSLGNGDYELVEKFIRKYCSSSFPSKLFDYKGEEIRIYPMPDDSFLACYFTSDFLVVSYQKKLIEQVIDARLSKKSLLTDASFAKVHEDKRARVAATIYARMQPLSMGKATDGIRSCTQLGGWTEFDMKMNGDAIYFSGVSHDTDTCLTFMNVLRQQQPVEDFPGDILPASTFFFNKRSVTDMQAMLDFTARQEYTTSTYSDYIRDRDGELLAYLKENAGGEIVTCLFHSTDTLSNPCAVMSIPLRDGQQAERVLQGMLRTAPKEVDGPPKPRTTFCKTPLRAYTLYVLPRNTLFTQLTGITESALYIYACFYEGRLVLAPDVESLTAYLRHLDKKEILDDTPGYEEAVVNLSPSYNFMMVADLGETFSQPENYVRLIPAFFFRNQEFFRHFILSAQFTCTDGIVYPNVVLIYKGESDDVS</sequence>
<dbReference type="PATRIC" id="fig|1339315.3.peg.3125"/>
<dbReference type="AlphaFoldDB" id="A0A015TT33"/>
<dbReference type="Pfam" id="PF11832">
    <property type="entry name" value="DUF3352"/>
    <property type="match status" value="1"/>
</dbReference>
<dbReference type="EMBL" id="JGCY01000342">
    <property type="protein sequence ID" value="EXY73801.1"/>
    <property type="molecule type" value="Genomic_DNA"/>
</dbReference>
<name>A0A015TT33_BACFG</name>
<protein>
    <recommendedName>
        <fullName evidence="3">DUF3352 domain-containing protein</fullName>
    </recommendedName>
</protein>
<dbReference type="InterPro" id="IPR021787">
    <property type="entry name" value="DUF3352"/>
</dbReference>
<reference evidence="1 2" key="1">
    <citation type="submission" date="2014-02" db="EMBL/GenBank/DDBJ databases">
        <authorList>
            <person name="Sears C."/>
            <person name="Carroll K."/>
            <person name="Sack B.R."/>
            <person name="Qadri F."/>
            <person name="Myers L.L."/>
            <person name="Chung G.-T."/>
            <person name="Escheverria P."/>
            <person name="Fraser C.M."/>
            <person name="Sadzewicz L."/>
            <person name="Shefchek K.A."/>
            <person name="Tallon L."/>
            <person name="Das S.P."/>
            <person name="Daugherty S."/>
            <person name="Mongodin E.F."/>
        </authorList>
    </citation>
    <scope>NUCLEOTIDE SEQUENCE [LARGE SCALE GENOMIC DNA]</scope>
    <source>
        <strain evidence="2">3988T(B)14</strain>
    </source>
</reference>
<comment type="caution">
    <text evidence="1">The sequence shown here is derived from an EMBL/GenBank/DDBJ whole genome shotgun (WGS) entry which is preliminary data.</text>
</comment>
<evidence type="ECO:0000313" key="2">
    <source>
        <dbReference type="Proteomes" id="UP000020529"/>
    </source>
</evidence>
<evidence type="ECO:0000313" key="1">
    <source>
        <dbReference type="EMBL" id="EXY73801.1"/>
    </source>
</evidence>
<dbReference type="GeneID" id="60365940"/>
<organism evidence="1 2">
    <name type="scientific">Bacteroides fragilis str. 3988T(B)14</name>
    <dbReference type="NCBI Taxonomy" id="1339315"/>
    <lineage>
        <taxon>Bacteria</taxon>
        <taxon>Pseudomonadati</taxon>
        <taxon>Bacteroidota</taxon>
        <taxon>Bacteroidia</taxon>
        <taxon>Bacteroidales</taxon>
        <taxon>Bacteroidaceae</taxon>
        <taxon>Bacteroides</taxon>
    </lineage>
</organism>
<accession>A0A015TT33</accession>
<proteinExistence type="predicted"/>
<dbReference type="RefSeq" id="WP_008660867.1">
    <property type="nucleotide sequence ID" value="NZ_JGCY01000342.1"/>
</dbReference>
<gene>
    <name evidence="1" type="ORF">M124_2419</name>
</gene>